<sequence>MRKACVCVCVSCRLSCAKRSGANACELSITLTIVVLKIFF</sequence>
<accession>A0A0E9QPY5</accession>
<dbReference type="EMBL" id="GBXM01089723">
    <property type="protein sequence ID" value="JAH18854.1"/>
    <property type="molecule type" value="Transcribed_RNA"/>
</dbReference>
<protein>
    <submittedName>
        <fullName evidence="1">Uncharacterized protein</fullName>
    </submittedName>
</protein>
<reference evidence="1" key="1">
    <citation type="submission" date="2014-11" db="EMBL/GenBank/DDBJ databases">
        <authorList>
            <person name="Amaro Gonzalez C."/>
        </authorList>
    </citation>
    <scope>NUCLEOTIDE SEQUENCE</scope>
</reference>
<reference evidence="1" key="2">
    <citation type="journal article" date="2015" name="Fish Shellfish Immunol.">
        <title>Early steps in the European eel (Anguilla anguilla)-Vibrio vulnificus interaction in the gills: Role of the RtxA13 toxin.</title>
        <authorList>
            <person name="Callol A."/>
            <person name="Pajuelo D."/>
            <person name="Ebbesson L."/>
            <person name="Teles M."/>
            <person name="MacKenzie S."/>
            <person name="Amaro C."/>
        </authorList>
    </citation>
    <scope>NUCLEOTIDE SEQUENCE</scope>
</reference>
<proteinExistence type="predicted"/>
<dbReference type="AlphaFoldDB" id="A0A0E9QPY5"/>
<evidence type="ECO:0000313" key="1">
    <source>
        <dbReference type="EMBL" id="JAH18854.1"/>
    </source>
</evidence>
<organism evidence="1">
    <name type="scientific">Anguilla anguilla</name>
    <name type="common">European freshwater eel</name>
    <name type="synonym">Muraena anguilla</name>
    <dbReference type="NCBI Taxonomy" id="7936"/>
    <lineage>
        <taxon>Eukaryota</taxon>
        <taxon>Metazoa</taxon>
        <taxon>Chordata</taxon>
        <taxon>Craniata</taxon>
        <taxon>Vertebrata</taxon>
        <taxon>Euteleostomi</taxon>
        <taxon>Actinopterygii</taxon>
        <taxon>Neopterygii</taxon>
        <taxon>Teleostei</taxon>
        <taxon>Anguilliformes</taxon>
        <taxon>Anguillidae</taxon>
        <taxon>Anguilla</taxon>
    </lineage>
</organism>
<name>A0A0E9QPY5_ANGAN</name>